<keyword evidence="8 16" id="KW-0732">Signal</keyword>
<reference evidence="18 19" key="1">
    <citation type="journal article" date="2019" name="Mol. Biol. Evol.">
        <title>Blast fungal genomes show frequent chromosomal changes, gene gains and losses, and effector gene turnover.</title>
        <authorList>
            <person name="Gomez Luciano L.B."/>
            <person name="Jason Tsai I."/>
            <person name="Chuma I."/>
            <person name="Tosa Y."/>
            <person name="Chen Y.H."/>
            <person name="Li J.Y."/>
            <person name="Li M.Y."/>
            <person name="Jade Lu M.Y."/>
            <person name="Nakayashiki H."/>
            <person name="Li W.H."/>
        </authorList>
    </citation>
    <scope>NUCLEOTIDE SEQUENCE [LARGE SCALE GENOMIC DNA]</scope>
    <source>
        <strain evidence="18">MZ5-1-6</strain>
    </source>
</reference>
<dbReference type="PANTHER" id="PTHR33048">
    <property type="entry name" value="PTH11-LIKE INTEGRAL MEMBRANE PROTEIN (AFU_ORTHOLOGUE AFUA_5G11245)"/>
    <property type="match status" value="1"/>
</dbReference>
<evidence type="ECO:0000313" key="19">
    <source>
        <dbReference type="Proteomes" id="UP000294847"/>
    </source>
</evidence>
<evidence type="ECO:0000256" key="1">
    <source>
        <dbReference type="ARBA" id="ARBA00004141"/>
    </source>
</evidence>
<evidence type="ECO:0000256" key="9">
    <source>
        <dbReference type="ARBA" id="ARBA00022989"/>
    </source>
</evidence>
<dbReference type="InterPro" id="IPR008427">
    <property type="entry name" value="Extracellular_membr_CFEM_dom"/>
</dbReference>
<accession>A0A4V1C632</accession>
<dbReference type="SMART" id="SM00747">
    <property type="entry name" value="CFEM"/>
    <property type="match status" value="1"/>
</dbReference>
<dbReference type="InterPro" id="IPR052337">
    <property type="entry name" value="SAT4-like"/>
</dbReference>
<dbReference type="Proteomes" id="UP000294847">
    <property type="component" value="Chromosome 3"/>
</dbReference>
<keyword evidence="6" id="KW-0325">Glycoprotein</keyword>
<feature type="transmembrane region" description="Helical" evidence="15">
    <location>
        <begin position="144"/>
        <end position="162"/>
    </location>
</feature>
<organism evidence="18 19">
    <name type="scientific">Pyricularia oryzae</name>
    <name type="common">Rice blast fungus</name>
    <name type="synonym">Magnaporthe oryzae</name>
    <dbReference type="NCBI Taxonomy" id="318829"/>
    <lineage>
        <taxon>Eukaryota</taxon>
        <taxon>Fungi</taxon>
        <taxon>Dikarya</taxon>
        <taxon>Ascomycota</taxon>
        <taxon>Pezizomycotina</taxon>
        <taxon>Sordariomycetes</taxon>
        <taxon>Sordariomycetidae</taxon>
        <taxon>Magnaporthales</taxon>
        <taxon>Pyriculariaceae</taxon>
        <taxon>Pyricularia</taxon>
    </lineage>
</organism>
<feature type="transmembrane region" description="Helical" evidence="15">
    <location>
        <begin position="302"/>
        <end position="324"/>
    </location>
</feature>
<dbReference type="GO" id="GO:0098552">
    <property type="term" value="C:side of membrane"/>
    <property type="evidence" value="ECO:0007669"/>
    <property type="project" value="UniProtKB-KW"/>
</dbReference>
<dbReference type="Pfam" id="PF05730">
    <property type="entry name" value="CFEM"/>
    <property type="match status" value="1"/>
</dbReference>
<feature type="region of interest" description="Disordered" evidence="14">
    <location>
        <begin position="609"/>
        <end position="631"/>
    </location>
</feature>
<comment type="subcellular location">
    <subcellularLocation>
        <location evidence="2">Membrane</location>
        <topology evidence="2">Lipid-anchor</topology>
        <topology evidence="2">GPI-anchor</topology>
    </subcellularLocation>
    <subcellularLocation>
        <location evidence="1">Membrane</location>
        <topology evidence="1">Multi-pass membrane protein</topology>
    </subcellularLocation>
    <subcellularLocation>
        <location evidence="3">Secreted</location>
    </subcellularLocation>
</comment>
<dbReference type="AlphaFoldDB" id="A0A4V1C632"/>
<evidence type="ECO:0000256" key="12">
    <source>
        <dbReference type="ARBA" id="ARBA00023288"/>
    </source>
</evidence>
<comment type="similarity">
    <text evidence="13">Belongs to the SAT4 family.</text>
</comment>
<keyword evidence="10 15" id="KW-0472">Membrane</keyword>
<feature type="chain" id="PRO_5020601945" description="CFEM domain-containing protein" evidence="16">
    <location>
        <begin position="21"/>
        <end position="631"/>
    </location>
</feature>
<evidence type="ECO:0000256" key="5">
    <source>
        <dbReference type="ARBA" id="ARBA00022525"/>
    </source>
</evidence>
<keyword evidence="9 15" id="KW-1133">Transmembrane helix</keyword>
<dbReference type="PANTHER" id="PTHR33048:SF47">
    <property type="entry name" value="INTEGRAL MEMBRANE PROTEIN-RELATED"/>
    <property type="match status" value="1"/>
</dbReference>
<evidence type="ECO:0000256" key="13">
    <source>
        <dbReference type="ARBA" id="ARBA00038359"/>
    </source>
</evidence>
<protein>
    <recommendedName>
        <fullName evidence="17">CFEM domain-containing protein</fullName>
    </recommendedName>
</protein>
<feature type="transmembrane region" description="Helical" evidence="15">
    <location>
        <begin position="187"/>
        <end position="213"/>
    </location>
</feature>
<keyword evidence="11" id="KW-1015">Disulfide bond</keyword>
<evidence type="ECO:0000256" key="15">
    <source>
        <dbReference type="SAM" id="Phobius"/>
    </source>
</evidence>
<evidence type="ECO:0000256" key="11">
    <source>
        <dbReference type="ARBA" id="ARBA00023157"/>
    </source>
</evidence>
<evidence type="ECO:0000256" key="6">
    <source>
        <dbReference type="ARBA" id="ARBA00022622"/>
    </source>
</evidence>
<feature type="transmembrane region" description="Helical" evidence="15">
    <location>
        <begin position="111"/>
        <end position="132"/>
    </location>
</feature>
<evidence type="ECO:0000256" key="16">
    <source>
        <dbReference type="SAM" id="SignalP"/>
    </source>
</evidence>
<evidence type="ECO:0000256" key="10">
    <source>
        <dbReference type="ARBA" id="ARBA00023136"/>
    </source>
</evidence>
<keyword evidence="12" id="KW-0449">Lipoprotein</keyword>
<evidence type="ECO:0000259" key="17">
    <source>
        <dbReference type="SMART" id="SM00747"/>
    </source>
</evidence>
<name>A0A4V1C632_PYROR</name>
<feature type="domain" description="CFEM" evidence="17">
    <location>
        <begin position="31"/>
        <end position="100"/>
    </location>
</feature>
<evidence type="ECO:0000256" key="2">
    <source>
        <dbReference type="ARBA" id="ARBA00004589"/>
    </source>
</evidence>
<keyword evidence="7 15" id="KW-0812">Transmembrane</keyword>
<evidence type="ECO:0000256" key="7">
    <source>
        <dbReference type="ARBA" id="ARBA00022692"/>
    </source>
</evidence>
<gene>
    <name evidence="18" type="ORF">PoMZ_03428</name>
</gene>
<keyword evidence="6" id="KW-0336">GPI-anchor</keyword>
<dbReference type="InterPro" id="IPR049326">
    <property type="entry name" value="Rhodopsin_dom_fungi"/>
</dbReference>
<proteinExistence type="inferred from homology"/>
<feature type="transmembrane region" description="Helical" evidence="15">
    <location>
        <begin position="225"/>
        <end position="250"/>
    </location>
</feature>
<evidence type="ECO:0000313" key="18">
    <source>
        <dbReference type="EMBL" id="QBZ58475.1"/>
    </source>
</evidence>
<evidence type="ECO:0000256" key="8">
    <source>
        <dbReference type="ARBA" id="ARBA00022729"/>
    </source>
</evidence>
<sequence length="631" mass="69267">MVAFTRLLLATAALICGAASVIVDQQTLIDIVTKTPACAMPCFTNAVISRNCSLASAQLVADCICVSNPTLSVAATCVQKSCKWKEQLIARNLTLFSLCKGYPIENRSADVINIAIIGFAVTVPVVIVRILSRLYSSGRLWWDDYTCLVASVFLFGMLGMQLESARLGFGKHIWVIDEMPGLSLLKYFWFGQMMYIVVQVFAKISILILYIRLFTTPWFQMFCKLSMVFMALHGVGYMVLVVVQCLPVAAVYDRSIEGKCMEFNPIVYSGAALSVFEDVVLVVIPIPELWSLRLNFKKKMGLMLMFAIGLVATVTSIVRINYLVKIGFTYDQPWDNVDPITWSVIEEFCAIICGSLPSCRAIVNAWIPRIWSSIDHSDVGNSLDVQRDNAFARSEKALGGAPQAARRKRFSLYRLTTEIDPLDLDFRQSGGKWKSCPSINERDSEDGMGNLEEITICSDTKRASETLKRRTEIGASPDDPDMVSVPIHSPGEVVEMSRRASTSVLHQSVVESLVRYSMAPSSRSNRSFSVIGNAWVAPDATVEGGASHTAVASDVPDVPAVPDLPIDRLVWPLPSRSVTSIQADAEFSGPIRDRLASDGSINTELGMEAEEKSGFMGSARNSRQGLPGGLI</sequence>
<comment type="similarity">
    <text evidence="4">Belongs to the RBT5 family.</text>
</comment>
<evidence type="ECO:0000256" key="3">
    <source>
        <dbReference type="ARBA" id="ARBA00004613"/>
    </source>
</evidence>
<dbReference type="GO" id="GO:0005576">
    <property type="term" value="C:extracellular region"/>
    <property type="evidence" value="ECO:0007669"/>
    <property type="project" value="UniProtKB-SubCell"/>
</dbReference>
<feature type="signal peptide" evidence="16">
    <location>
        <begin position="1"/>
        <end position="20"/>
    </location>
</feature>
<dbReference type="EMBL" id="CP034206">
    <property type="protein sequence ID" value="QBZ58475.1"/>
    <property type="molecule type" value="Genomic_DNA"/>
</dbReference>
<keyword evidence="5" id="KW-0964">Secreted</keyword>
<evidence type="ECO:0000256" key="14">
    <source>
        <dbReference type="SAM" id="MobiDB-lite"/>
    </source>
</evidence>
<dbReference type="Pfam" id="PF20684">
    <property type="entry name" value="Fung_rhodopsin"/>
    <property type="match status" value="1"/>
</dbReference>
<feature type="transmembrane region" description="Helical" evidence="15">
    <location>
        <begin position="270"/>
        <end position="290"/>
    </location>
</feature>
<evidence type="ECO:0000256" key="4">
    <source>
        <dbReference type="ARBA" id="ARBA00010031"/>
    </source>
</evidence>